<dbReference type="Proteomes" id="UP000257109">
    <property type="component" value="Unassembled WGS sequence"/>
</dbReference>
<keyword evidence="6" id="KW-1185">Reference proteome</keyword>
<evidence type="ECO:0000259" key="4">
    <source>
        <dbReference type="PROSITE" id="PS50014"/>
    </source>
</evidence>
<sequence>KLQKTEGQRRSPRISALEAKAYDHCHLNNAQGPAFRTRGKNNTKLKSFQQLTPSPNQVLFTFYIFYTLLIPYLISHSQAIMQVVKHPHHHVIQKKLSGDVHLFYYMIDDVSDKPSKLSSLTLLPEKRILQLVLDTLQRRDTYEIFAEPVDPNEVDDYYAIIKEPMDFGTMRAKLHEGMYKNLEQFEARVINELAKKVFDQLKNNPEKFELEFSETRRKVGRRNQGDFKDSTDLKSSEIGLSVPSKTMPCSSGSTSNKKSFKANYGLCSDILKHVDAKDVEITPGTEESSKCKSFEIDMRCTYRPLSLNKDKSIFSTVFGKLKLLEHVNQQDIGYKDSLMLFVRGLGPTAQNIAKRKLLGCEIHTASTSTPCKPGTCNTVTSYPNEIKTISGRKKVEGTLNAESEKRCNPLNGNTLCHRWSVGCDKEIPNQSFYIDPRAFAEDFTCLDKGSKEIGRKFQSYSMLESRLQNNCDFQSQPWASDVSCFVQDKSQMENNFMFRSKYVMGDNEAVSPTNEISCSSKAMKILKSEQTISMTSSFVFNLPYLKTRLDQIKSSEQYRSSQ</sequence>
<dbReference type="STRING" id="157652.A0A371F3P3"/>
<dbReference type="PROSITE" id="PS50014">
    <property type="entry name" value="BROMODOMAIN_2"/>
    <property type="match status" value="1"/>
</dbReference>
<feature type="transmembrane region" description="Helical" evidence="3">
    <location>
        <begin position="58"/>
        <end position="74"/>
    </location>
</feature>
<dbReference type="PANTHER" id="PTHR22881:SF26">
    <property type="entry name" value="BROMODOMAIN CONTAINING PROTEIN, EXPRESSED"/>
    <property type="match status" value="1"/>
</dbReference>
<feature type="non-terminal residue" evidence="5">
    <location>
        <position position="1"/>
    </location>
</feature>
<dbReference type="AlphaFoldDB" id="A0A371F3P3"/>
<dbReference type="Gene3D" id="1.20.920.10">
    <property type="entry name" value="Bromodomain-like"/>
    <property type="match status" value="1"/>
</dbReference>
<dbReference type="EMBL" id="QJKJ01010711">
    <property type="protein sequence ID" value="RDX72919.1"/>
    <property type="molecule type" value="Genomic_DNA"/>
</dbReference>
<proteinExistence type="predicted"/>
<name>A0A371F3P3_MUCPR</name>
<feature type="domain" description="Bromo" evidence="4">
    <location>
        <begin position="137"/>
        <end position="189"/>
    </location>
</feature>
<evidence type="ECO:0000313" key="6">
    <source>
        <dbReference type="Proteomes" id="UP000257109"/>
    </source>
</evidence>
<dbReference type="OrthoDB" id="21449at2759"/>
<accession>A0A371F3P3</accession>
<comment type="caution">
    <text evidence="5">The sequence shown here is derived from an EMBL/GenBank/DDBJ whole genome shotgun (WGS) entry which is preliminary data.</text>
</comment>
<organism evidence="5 6">
    <name type="scientific">Mucuna pruriens</name>
    <name type="common">Velvet bean</name>
    <name type="synonym">Dolichos pruriens</name>
    <dbReference type="NCBI Taxonomy" id="157652"/>
    <lineage>
        <taxon>Eukaryota</taxon>
        <taxon>Viridiplantae</taxon>
        <taxon>Streptophyta</taxon>
        <taxon>Embryophyta</taxon>
        <taxon>Tracheophyta</taxon>
        <taxon>Spermatophyta</taxon>
        <taxon>Magnoliopsida</taxon>
        <taxon>eudicotyledons</taxon>
        <taxon>Gunneridae</taxon>
        <taxon>Pentapetalae</taxon>
        <taxon>rosids</taxon>
        <taxon>fabids</taxon>
        <taxon>Fabales</taxon>
        <taxon>Fabaceae</taxon>
        <taxon>Papilionoideae</taxon>
        <taxon>50 kb inversion clade</taxon>
        <taxon>NPAAA clade</taxon>
        <taxon>indigoferoid/millettioid clade</taxon>
        <taxon>Phaseoleae</taxon>
        <taxon>Mucuna</taxon>
    </lineage>
</organism>
<keyword evidence="3" id="KW-0812">Transmembrane</keyword>
<evidence type="ECO:0000256" key="2">
    <source>
        <dbReference type="PROSITE-ProRule" id="PRU00035"/>
    </source>
</evidence>
<dbReference type="Pfam" id="PF00439">
    <property type="entry name" value="Bromodomain"/>
    <property type="match status" value="1"/>
</dbReference>
<gene>
    <name evidence="5" type="primary">BRPF3</name>
    <name evidence="5" type="ORF">CR513_47541</name>
</gene>
<dbReference type="PRINTS" id="PR00503">
    <property type="entry name" value="BROMODOMAIN"/>
</dbReference>
<evidence type="ECO:0000256" key="3">
    <source>
        <dbReference type="SAM" id="Phobius"/>
    </source>
</evidence>
<dbReference type="SMART" id="SM00297">
    <property type="entry name" value="BROMO"/>
    <property type="match status" value="1"/>
</dbReference>
<keyword evidence="1 2" id="KW-0103">Bromodomain</keyword>
<evidence type="ECO:0000256" key="1">
    <source>
        <dbReference type="ARBA" id="ARBA00023117"/>
    </source>
</evidence>
<evidence type="ECO:0000313" key="5">
    <source>
        <dbReference type="EMBL" id="RDX72919.1"/>
    </source>
</evidence>
<dbReference type="InterPro" id="IPR051831">
    <property type="entry name" value="Bromodomain_contain_prot"/>
</dbReference>
<reference evidence="5" key="1">
    <citation type="submission" date="2018-05" db="EMBL/GenBank/DDBJ databases">
        <title>Draft genome of Mucuna pruriens seed.</title>
        <authorList>
            <person name="Nnadi N.E."/>
            <person name="Vos R."/>
            <person name="Hasami M.H."/>
            <person name="Devisetty U.K."/>
            <person name="Aguiy J.C."/>
        </authorList>
    </citation>
    <scope>NUCLEOTIDE SEQUENCE [LARGE SCALE GENOMIC DNA]</scope>
    <source>
        <strain evidence="5">JCA_2017</strain>
    </source>
</reference>
<dbReference type="InterPro" id="IPR001487">
    <property type="entry name" value="Bromodomain"/>
</dbReference>
<keyword evidence="3" id="KW-0472">Membrane</keyword>
<dbReference type="InterPro" id="IPR036427">
    <property type="entry name" value="Bromodomain-like_sf"/>
</dbReference>
<feature type="non-terminal residue" evidence="5">
    <location>
        <position position="562"/>
    </location>
</feature>
<keyword evidence="3" id="KW-1133">Transmembrane helix</keyword>
<protein>
    <submittedName>
        <fullName evidence="5">Bromodomain and PHD finger-containing protein 3</fullName>
    </submittedName>
</protein>
<dbReference type="PANTHER" id="PTHR22881">
    <property type="entry name" value="BROMODOMAIN CONTAINING PROTEIN"/>
    <property type="match status" value="1"/>
</dbReference>
<dbReference type="SUPFAM" id="SSF47370">
    <property type="entry name" value="Bromodomain"/>
    <property type="match status" value="1"/>
</dbReference>